<evidence type="ECO:0000259" key="4">
    <source>
        <dbReference type="Pfam" id="PF03070"/>
    </source>
</evidence>
<dbReference type="CDD" id="cd19358">
    <property type="entry name" value="TenA_E_Spr0628-like"/>
    <property type="match status" value="1"/>
</dbReference>
<dbReference type="GO" id="GO:0005829">
    <property type="term" value="C:cytosol"/>
    <property type="evidence" value="ECO:0007669"/>
    <property type="project" value="TreeGrafter"/>
</dbReference>
<proteinExistence type="inferred from homology"/>
<evidence type="ECO:0000313" key="6">
    <source>
        <dbReference type="Proteomes" id="UP000515240"/>
    </source>
</evidence>
<evidence type="ECO:0000256" key="3">
    <source>
        <dbReference type="PIRSR" id="PIRSR003170-2"/>
    </source>
</evidence>
<comment type="catalytic activity">
    <reaction evidence="1">
        <text>thiamine + H2O = 5-(2-hydroxyethyl)-4-methylthiazole + 4-amino-5-hydroxymethyl-2-methylpyrimidine + H(+)</text>
        <dbReference type="Rhea" id="RHEA:17509"/>
        <dbReference type="ChEBI" id="CHEBI:15377"/>
        <dbReference type="ChEBI" id="CHEBI:15378"/>
        <dbReference type="ChEBI" id="CHEBI:16892"/>
        <dbReference type="ChEBI" id="CHEBI:17957"/>
        <dbReference type="ChEBI" id="CHEBI:18385"/>
        <dbReference type="EC" id="3.5.99.2"/>
    </reaction>
</comment>
<evidence type="ECO:0000313" key="5">
    <source>
        <dbReference type="EMBL" id="QMV71652.1"/>
    </source>
</evidence>
<feature type="binding site" evidence="3">
    <location>
        <position position="46"/>
    </location>
    <ligand>
        <name>substrate</name>
    </ligand>
</feature>
<keyword evidence="1" id="KW-0784">Thiamine biosynthesis</keyword>
<dbReference type="GO" id="GO:0050334">
    <property type="term" value="F:thiaminase activity"/>
    <property type="evidence" value="ECO:0007669"/>
    <property type="project" value="UniProtKB-UniRule"/>
</dbReference>
<sequence>MTDRFSDALQALNQPVWDACIHHRFIDEMRAGSLDDAVLRRYLVQDYQFINQFVALLGAAIASADGFAPRVRLAQFAAMITSDENTYFQRSFDTLAVSQQERETPPLNLPTVQFQALMGQAARSQKYANCLAVLCVAEGLYLDGFDQPGQSLPPRFEHAEWISLHANDFFRDFVGWLRPELDRMGESIDPDARAEAADYFSRAVALEQAFFDHVYQPPSAD</sequence>
<comment type="similarity">
    <text evidence="1">Belongs to the TenA family.</text>
</comment>
<evidence type="ECO:0000256" key="2">
    <source>
        <dbReference type="PIRSR" id="PIRSR003170-1"/>
    </source>
</evidence>
<comment type="function">
    <text evidence="1">Catalyzes an amino-pyrimidine hydrolysis reaction at the C5' of the pyrimidine moiety of thiamine compounds, a reaction that is part of a thiamine salvage pathway. Thus, catalyzes the conversion of 4-amino-5-aminomethyl-2-methylpyrimidine to 4-amino-5-hydroxymethyl-2-methylpyrimidine (HMP).</text>
</comment>
<dbReference type="GO" id="GO:0009229">
    <property type="term" value="P:thiamine diphosphate biosynthetic process"/>
    <property type="evidence" value="ECO:0007669"/>
    <property type="project" value="UniProtKB-UniPathway"/>
</dbReference>
<protein>
    <recommendedName>
        <fullName evidence="1">Aminopyrimidine aminohydrolase</fullName>
        <ecNumber evidence="1">3.5.99.2</ecNumber>
    </recommendedName>
</protein>
<dbReference type="Gene3D" id="1.20.910.10">
    <property type="entry name" value="Heme oxygenase-like"/>
    <property type="match status" value="1"/>
</dbReference>
<accession>A0A7G5ECC7</accession>
<feature type="binding site" evidence="3">
    <location>
        <position position="138"/>
    </location>
    <ligand>
        <name>substrate</name>
    </ligand>
</feature>
<organism evidence="5 6">
    <name type="scientific">Comamonas piscis</name>
    <dbReference type="NCBI Taxonomy" id="1562974"/>
    <lineage>
        <taxon>Bacteria</taxon>
        <taxon>Pseudomonadati</taxon>
        <taxon>Pseudomonadota</taxon>
        <taxon>Betaproteobacteria</taxon>
        <taxon>Burkholderiales</taxon>
        <taxon>Comamonadaceae</taxon>
        <taxon>Comamonas</taxon>
    </lineage>
</organism>
<keyword evidence="6" id="KW-1185">Reference proteome</keyword>
<feature type="binding site" evidence="3">
    <location>
        <position position="84"/>
    </location>
    <ligand>
        <name>substrate</name>
    </ligand>
</feature>
<dbReference type="PANTHER" id="PTHR43198">
    <property type="entry name" value="BIFUNCTIONAL TH2 PROTEIN"/>
    <property type="match status" value="1"/>
</dbReference>
<dbReference type="AlphaFoldDB" id="A0A7G5ECC7"/>
<reference evidence="5 6" key="1">
    <citation type="journal article" date="2020" name="G3 (Bethesda)">
        <title>CeMbio - The Caenorhabditis elegans Microbiome Resource.</title>
        <authorList>
            <person name="Dirksen P."/>
            <person name="Assie A."/>
            <person name="Zimmermann J."/>
            <person name="Zhang F."/>
            <person name="Tietje A.M."/>
            <person name="Marsh S.A."/>
            <person name="Felix M.A."/>
            <person name="Shapira M."/>
            <person name="Kaleta C."/>
            <person name="Schulenburg H."/>
            <person name="Samuel B."/>
        </authorList>
    </citation>
    <scope>NUCLEOTIDE SEQUENCE [LARGE SCALE GENOMIC DNA]</scope>
    <source>
        <strain evidence="5 6">BIGb0172</strain>
    </source>
</reference>
<dbReference type="KEGG" id="cpis:HS961_01705"/>
<dbReference type="Pfam" id="PF03070">
    <property type="entry name" value="TENA_THI-4"/>
    <property type="match status" value="1"/>
</dbReference>
<dbReference type="SUPFAM" id="SSF48613">
    <property type="entry name" value="Heme oxygenase-like"/>
    <property type="match status" value="1"/>
</dbReference>
<dbReference type="RefSeq" id="WP_182326086.1">
    <property type="nucleotide sequence ID" value="NZ_CP058554.1"/>
</dbReference>
<dbReference type="InterPro" id="IPR050967">
    <property type="entry name" value="Thiamine_Salvage_TenA"/>
</dbReference>
<dbReference type="InterPro" id="IPR016084">
    <property type="entry name" value="Haem_Oase-like_multi-hlx"/>
</dbReference>
<dbReference type="PIRSF" id="PIRSF003170">
    <property type="entry name" value="Pet18p"/>
    <property type="match status" value="1"/>
</dbReference>
<dbReference type="InterPro" id="IPR026285">
    <property type="entry name" value="TenA_E"/>
</dbReference>
<gene>
    <name evidence="5" type="ORF">HS961_01705</name>
</gene>
<feature type="domain" description="Thiaminase-2/PQQC" evidence="4">
    <location>
        <begin position="14"/>
        <end position="216"/>
    </location>
</feature>
<dbReference type="InterPro" id="IPR004305">
    <property type="entry name" value="Thiaminase-2/PQQC"/>
</dbReference>
<dbReference type="EC" id="3.5.99.2" evidence="1"/>
<keyword evidence="1" id="KW-0378">Hydrolase</keyword>
<dbReference type="UniPathway" id="UPA00060"/>
<evidence type="ECO:0000256" key="1">
    <source>
        <dbReference type="PIRNR" id="PIRNR003170"/>
    </source>
</evidence>
<name>A0A7G5ECC7_9BURK</name>
<dbReference type="EMBL" id="CP058554">
    <property type="protein sequence ID" value="QMV71652.1"/>
    <property type="molecule type" value="Genomic_DNA"/>
</dbReference>
<dbReference type="PANTHER" id="PTHR43198:SF2">
    <property type="entry name" value="SI:CH1073-67J19.1-RELATED"/>
    <property type="match status" value="1"/>
</dbReference>
<comment type="pathway">
    <text evidence="1">Cofactor biosynthesis; thiamine diphosphate biosynthesis.</text>
</comment>
<feature type="active site" description="Proton donor" evidence="2">
    <location>
        <position position="207"/>
    </location>
</feature>
<dbReference type="GO" id="GO:0009228">
    <property type="term" value="P:thiamine biosynthetic process"/>
    <property type="evidence" value="ECO:0007669"/>
    <property type="project" value="UniProtKB-KW"/>
</dbReference>
<comment type="catalytic activity">
    <reaction evidence="1">
        <text>4-amino-5-aminomethyl-2-methylpyrimidine + H2O = 4-amino-5-hydroxymethyl-2-methylpyrimidine + NH4(+)</text>
        <dbReference type="Rhea" id="RHEA:31799"/>
        <dbReference type="ChEBI" id="CHEBI:15377"/>
        <dbReference type="ChEBI" id="CHEBI:16892"/>
        <dbReference type="ChEBI" id="CHEBI:28938"/>
        <dbReference type="ChEBI" id="CHEBI:63416"/>
        <dbReference type="EC" id="3.5.99.2"/>
    </reaction>
</comment>
<dbReference type="Proteomes" id="UP000515240">
    <property type="component" value="Chromosome"/>
</dbReference>